<evidence type="ECO:0000256" key="3">
    <source>
        <dbReference type="SAM" id="SignalP"/>
    </source>
</evidence>
<organism evidence="4 5">
    <name type="scientific">Kitasatospora terrestris</name>
    <dbReference type="NCBI Taxonomy" id="258051"/>
    <lineage>
        <taxon>Bacteria</taxon>
        <taxon>Bacillati</taxon>
        <taxon>Actinomycetota</taxon>
        <taxon>Actinomycetes</taxon>
        <taxon>Kitasatosporales</taxon>
        <taxon>Streptomycetaceae</taxon>
        <taxon>Kitasatospora</taxon>
    </lineage>
</organism>
<name>A0ABP9D9A5_9ACTN</name>
<gene>
    <name evidence="4" type="ORF">GCM10023235_04720</name>
</gene>
<dbReference type="Proteomes" id="UP001501752">
    <property type="component" value="Unassembled WGS sequence"/>
</dbReference>
<keyword evidence="2" id="KW-0472">Membrane</keyword>
<dbReference type="EMBL" id="BAABIS010000001">
    <property type="protein sequence ID" value="GAA4833278.1"/>
    <property type="molecule type" value="Genomic_DNA"/>
</dbReference>
<evidence type="ECO:0000313" key="5">
    <source>
        <dbReference type="Proteomes" id="UP001501752"/>
    </source>
</evidence>
<feature type="region of interest" description="Disordered" evidence="1">
    <location>
        <begin position="178"/>
        <end position="270"/>
    </location>
</feature>
<reference evidence="5" key="1">
    <citation type="journal article" date="2019" name="Int. J. Syst. Evol. Microbiol.">
        <title>The Global Catalogue of Microorganisms (GCM) 10K type strain sequencing project: providing services to taxonomists for standard genome sequencing and annotation.</title>
        <authorList>
            <consortium name="The Broad Institute Genomics Platform"/>
            <consortium name="The Broad Institute Genome Sequencing Center for Infectious Disease"/>
            <person name="Wu L."/>
            <person name="Ma J."/>
        </authorList>
    </citation>
    <scope>NUCLEOTIDE SEQUENCE [LARGE SCALE GENOMIC DNA]</scope>
    <source>
        <strain evidence="5">JCM 13006</strain>
    </source>
</reference>
<evidence type="ECO:0000256" key="1">
    <source>
        <dbReference type="SAM" id="MobiDB-lite"/>
    </source>
</evidence>
<keyword evidence="2" id="KW-1133">Transmembrane helix</keyword>
<keyword evidence="5" id="KW-1185">Reference proteome</keyword>
<feature type="compositionally biased region" description="Low complexity" evidence="1">
    <location>
        <begin position="183"/>
        <end position="270"/>
    </location>
</feature>
<feature type="chain" id="PRO_5047398603" description="Gram-positive cocci surface proteins LPxTG domain-containing protein" evidence="3">
    <location>
        <begin position="29"/>
        <end position="306"/>
    </location>
</feature>
<accession>A0ABP9D9A5</accession>
<feature type="transmembrane region" description="Helical" evidence="2">
    <location>
        <begin position="270"/>
        <end position="292"/>
    </location>
</feature>
<protein>
    <recommendedName>
        <fullName evidence="6">Gram-positive cocci surface proteins LPxTG domain-containing protein</fullName>
    </recommendedName>
</protein>
<sequence length="306" mass="29706">MNRPGLASSALLGGFVLPLVLTANPAHAAGNGSITATIGGVPSRVSAGGSFEVSVTSRSSSDDSILVDYLSLVLWQRNGGSTAGLSVQWQDPGTGQWVDAQPTGAGGWGLGGRRGLATVAPHGTLVTHARVLMGSAAPGSYTISSAGINGYELLGPSGDPISGHLDSIGTAQASFTYGSGSGAAPQSTATARPTTPTKAASPRSTTVPDAPAAEAPATDTPSAVTPSGTPVQATTPAPTQSADDSAVPAAPVTPTGAPQPTATAGRSGSAVAPVALGATALAAGAVAAAAVFRRRRALAQAEPTDT</sequence>
<keyword evidence="3" id="KW-0732">Signal</keyword>
<evidence type="ECO:0008006" key="6">
    <source>
        <dbReference type="Google" id="ProtNLM"/>
    </source>
</evidence>
<feature type="signal peptide" evidence="3">
    <location>
        <begin position="1"/>
        <end position="28"/>
    </location>
</feature>
<evidence type="ECO:0000256" key="2">
    <source>
        <dbReference type="SAM" id="Phobius"/>
    </source>
</evidence>
<proteinExistence type="predicted"/>
<dbReference type="RefSeq" id="WP_345695068.1">
    <property type="nucleotide sequence ID" value="NZ_BAABIS010000001.1"/>
</dbReference>
<evidence type="ECO:0000313" key="4">
    <source>
        <dbReference type="EMBL" id="GAA4833278.1"/>
    </source>
</evidence>
<keyword evidence="2" id="KW-0812">Transmembrane</keyword>
<comment type="caution">
    <text evidence="4">The sequence shown here is derived from an EMBL/GenBank/DDBJ whole genome shotgun (WGS) entry which is preliminary data.</text>
</comment>